<sequence length="147" mass="16498">MNTNQAEQKKHEISNPTTLYDPTDFGYSHIATVPPNSTMIYVAGQGGGQHQQDTIANFRSQVHQAFENLRLALASQNSSMQDVVKLTTLVVNHNKDKHRVLIEESLNHWSDKKFPTQSLIPVSRLAVEGMLFEVEAIAAKQQDKNQD</sequence>
<dbReference type="CDD" id="cd00448">
    <property type="entry name" value="YjgF_YER057c_UK114_family"/>
    <property type="match status" value="1"/>
</dbReference>
<comment type="similarity">
    <text evidence="1">Belongs to the RutC family.</text>
</comment>
<evidence type="ECO:0000256" key="1">
    <source>
        <dbReference type="ARBA" id="ARBA00010552"/>
    </source>
</evidence>
<name>A0ABT3PHW9_9BACT</name>
<reference evidence="2 3" key="1">
    <citation type="submission" date="2021-03" db="EMBL/GenBank/DDBJ databases">
        <title>Aliifodinibius sp. nov., a new bacterium isolated from saline soil.</title>
        <authorList>
            <person name="Galisteo C."/>
            <person name="De La Haba R."/>
            <person name="Sanchez-Porro C."/>
            <person name="Ventosa A."/>
        </authorList>
    </citation>
    <scope>NUCLEOTIDE SEQUENCE [LARGE SCALE GENOMIC DNA]</scope>
    <source>
        <strain evidence="2 3">1BSP15-2V2</strain>
    </source>
</reference>
<accession>A0ABT3PHW9</accession>
<dbReference type="EMBL" id="JAGGJA010000001">
    <property type="protein sequence ID" value="MCW9705510.1"/>
    <property type="molecule type" value="Genomic_DNA"/>
</dbReference>
<dbReference type="InterPro" id="IPR035959">
    <property type="entry name" value="RutC-like_sf"/>
</dbReference>
<protein>
    <submittedName>
        <fullName evidence="2">RidA family protein</fullName>
    </submittedName>
</protein>
<organism evidence="2 3">
    <name type="scientific">Fodinibius salsisoli</name>
    <dbReference type="NCBI Taxonomy" id="2820877"/>
    <lineage>
        <taxon>Bacteria</taxon>
        <taxon>Pseudomonadati</taxon>
        <taxon>Balneolota</taxon>
        <taxon>Balneolia</taxon>
        <taxon>Balneolales</taxon>
        <taxon>Balneolaceae</taxon>
        <taxon>Fodinibius</taxon>
    </lineage>
</organism>
<dbReference type="PANTHER" id="PTHR11803:SF58">
    <property type="entry name" value="PROTEIN HMF1-RELATED"/>
    <property type="match status" value="1"/>
</dbReference>
<dbReference type="Pfam" id="PF01042">
    <property type="entry name" value="Ribonuc_L-PSP"/>
    <property type="match status" value="1"/>
</dbReference>
<evidence type="ECO:0000313" key="2">
    <source>
        <dbReference type="EMBL" id="MCW9705510.1"/>
    </source>
</evidence>
<proteinExistence type="inferred from homology"/>
<evidence type="ECO:0000313" key="3">
    <source>
        <dbReference type="Proteomes" id="UP001207918"/>
    </source>
</evidence>
<dbReference type="InterPro" id="IPR006175">
    <property type="entry name" value="YjgF/YER057c/UK114"/>
</dbReference>
<comment type="caution">
    <text evidence="2">The sequence shown here is derived from an EMBL/GenBank/DDBJ whole genome shotgun (WGS) entry which is preliminary data.</text>
</comment>
<gene>
    <name evidence="2" type="ORF">J6I44_01525</name>
</gene>
<dbReference type="PANTHER" id="PTHR11803">
    <property type="entry name" value="2-IMINOBUTANOATE/2-IMINOPROPANOATE DEAMINASE RIDA"/>
    <property type="match status" value="1"/>
</dbReference>
<dbReference type="Gene3D" id="3.30.1330.40">
    <property type="entry name" value="RutC-like"/>
    <property type="match status" value="1"/>
</dbReference>
<dbReference type="SUPFAM" id="SSF55298">
    <property type="entry name" value="YjgF-like"/>
    <property type="match status" value="1"/>
</dbReference>
<dbReference type="Proteomes" id="UP001207918">
    <property type="component" value="Unassembled WGS sequence"/>
</dbReference>
<dbReference type="RefSeq" id="WP_265764174.1">
    <property type="nucleotide sequence ID" value="NZ_JAGGJA010000001.1"/>
</dbReference>
<keyword evidence="3" id="KW-1185">Reference proteome</keyword>